<dbReference type="PANTHER" id="PTHR11941:SF169">
    <property type="entry name" value="(7AS)-7A-METHYL-1,5-DIOXO-2,3,5,6,7,7A-HEXAHYDRO-1H-INDENE-CARBOXYL-COA HYDROLASE"/>
    <property type="match status" value="1"/>
</dbReference>
<keyword evidence="6" id="KW-1185">Reference proteome</keyword>
<name>A0ABV8WJN3_9MICC</name>
<proteinExistence type="inferred from homology"/>
<keyword evidence="2" id="KW-0443">Lipid metabolism</keyword>
<dbReference type="InterPro" id="IPR001753">
    <property type="entry name" value="Enoyl-CoA_hydra/iso"/>
</dbReference>
<comment type="similarity">
    <text evidence="1 4">Belongs to the enoyl-CoA hydratase/isomerase family.</text>
</comment>
<evidence type="ECO:0000313" key="5">
    <source>
        <dbReference type="EMBL" id="MFC4396477.1"/>
    </source>
</evidence>
<dbReference type="InterPro" id="IPR018376">
    <property type="entry name" value="Enoyl-CoA_hyd/isom_CS"/>
</dbReference>
<dbReference type="PANTHER" id="PTHR11941">
    <property type="entry name" value="ENOYL-COA HYDRATASE-RELATED"/>
    <property type="match status" value="1"/>
</dbReference>
<reference evidence="6" key="1">
    <citation type="journal article" date="2019" name="Int. J. Syst. Evol. Microbiol.">
        <title>The Global Catalogue of Microorganisms (GCM) 10K type strain sequencing project: providing services to taxonomists for standard genome sequencing and annotation.</title>
        <authorList>
            <consortium name="The Broad Institute Genomics Platform"/>
            <consortium name="The Broad Institute Genome Sequencing Center for Infectious Disease"/>
            <person name="Wu L."/>
            <person name="Ma J."/>
        </authorList>
    </citation>
    <scope>NUCLEOTIDE SEQUENCE [LARGE SCALE GENOMIC DNA]</scope>
    <source>
        <strain evidence="6">PJ61</strain>
    </source>
</reference>
<dbReference type="Pfam" id="PF00378">
    <property type="entry name" value="ECH_1"/>
    <property type="match status" value="1"/>
</dbReference>
<dbReference type="EMBL" id="JBHSDQ010000003">
    <property type="protein sequence ID" value="MFC4396477.1"/>
    <property type="molecule type" value="Genomic_DNA"/>
</dbReference>
<evidence type="ECO:0000256" key="1">
    <source>
        <dbReference type="ARBA" id="ARBA00005254"/>
    </source>
</evidence>
<dbReference type="PROSITE" id="PS00166">
    <property type="entry name" value="ENOYL_COA_HYDRATASE"/>
    <property type="match status" value="1"/>
</dbReference>
<evidence type="ECO:0000256" key="3">
    <source>
        <dbReference type="ARBA" id="ARBA00023239"/>
    </source>
</evidence>
<dbReference type="RefSeq" id="WP_376977385.1">
    <property type="nucleotide sequence ID" value="NZ_JBHSDQ010000003.1"/>
</dbReference>
<dbReference type="Gene3D" id="3.90.226.10">
    <property type="entry name" value="2-enoyl-CoA Hydratase, Chain A, domain 1"/>
    <property type="match status" value="1"/>
</dbReference>
<keyword evidence="3" id="KW-0456">Lyase</keyword>
<evidence type="ECO:0000313" key="6">
    <source>
        <dbReference type="Proteomes" id="UP001595778"/>
    </source>
</evidence>
<organism evidence="5 6">
    <name type="scientific">Arthrobacter sedimenti</name>
    <dbReference type="NCBI Taxonomy" id="2694931"/>
    <lineage>
        <taxon>Bacteria</taxon>
        <taxon>Bacillati</taxon>
        <taxon>Actinomycetota</taxon>
        <taxon>Actinomycetes</taxon>
        <taxon>Micrococcales</taxon>
        <taxon>Micrococcaceae</taxon>
        <taxon>Arthrobacter</taxon>
    </lineage>
</organism>
<dbReference type="Proteomes" id="UP001595778">
    <property type="component" value="Unassembled WGS sequence"/>
</dbReference>
<protein>
    <submittedName>
        <fullName evidence="5">Enoyl-CoA hydratase/isomerase family protein</fullName>
    </submittedName>
</protein>
<comment type="caution">
    <text evidence="5">The sequence shown here is derived from an EMBL/GenBank/DDBJ whole genome shotgun (WGS) entry which is preliminary data.</text>
</comment>
<dbReference type="SUPFAM" id="SSF52096">
    <property type="entry name" value="ClpP/crotonase"/>
    <property type="match status" value="1"/>
</dbReference>
<accession>A0ABV8WJN3</accession>
<evidence type="ECO:0000256" key="2">
    <source>
        <dbReference type="ARBA" id="ARBA00023098"/>
    </source>
</evidence>
<gene>
    <name evidence="5" type="ORF">ACFO0G_10280</name>
</gene>
<evidence type="ECO:0000256" key="4">
    <source>
        <dbReference type="RuleBase" id="RU003707"/>
    </source>
</evidence>
<dbReference type="CDD" id="cd06558">
    <property type="entry name" value="crotonase-like"/>
    <property type="match status" value="1"/>
</dbReference>
<dbReference type="InterPro" id="IPR029045">
    <property type="entry name" value="ClpP/crotonase-like_dom_sf"/>
</dbReference>
<sequence>MAATISLEEVGSVATLSFGSGQRLNALGRAEWQELGSAVQRLAAIPSLRAVVVRGRGGVFCSGFDVREWEGRTDAEISRTFDVIEGALQALEDLPVPTVAVVEGAAAGGGCQLALACDLQLLTPSARIGMPVARLGLLVPATFANRMALRIGPSRTKDLLFGGRMLTADQAWSTGLITTVAPDEDADAALEAILDNWKGVSAASLRASKAAVNAGLGLLTEAGRRATPGPAVDPVEFQGRVKGFLARQRKNL</sequence>